<dbReference type="Proteomes" id="UP000319191">
    <property type="component" value="Unassembled WGS sequence"/>
</dbReference>
<dbReference type="EMBL" id="SFAV01000047">
    <property type="protein sequence ID" value="TRU91754.1"/>
    <property type="molecule type" value="Genomic_DNA"/>
</dbReference>
<gene>
    <name evidence="1" type="ORF">EWV54_03890</name>
</gene>
<organism evidence="1 2">
    <name type="scientific">Microcystis novacekii Mn_MB_F_20050700_S1D</name>
    <dbReference type="NCBI Taxonomy" id="2486266"/>
    <lineage>
        <taxon>Bacteria</taxon>
        <taxon>Bacillati</taxon>
        <taxon>Cyanobacteriota</taxon>
        <taxon>Cyanophyceae</taxon>
        <taxon>Oscillatoriophycideae</taxon>
        <taxon>Chroococcales</taxon>
        <taxon>Microcystaceae</taxon>
        <taxon>Microcystis</taxon>
    </lineage>
</organism>
<name>A0A552J859_9CHRO</name>
<evidence type="ECO:0000313" key="2">
    <source>
        <dbReference type="Proteomes" id="UP000319191"/>
    </source>
</evidence>
<comment type="caution">
    <text evidence="1">The sequence shown here is derived from an EMBL/GenBank/DDBJ whole genome shotgun (WGS) entry which is preliminary data.</text>
</comment>
<protein>
    <submittedName>
        <fullName evidence="1">Uncharacterized protein</fullName>
    </submittedName>
</protein>
<reference evidence="1 2" key="1">
    <citation type="submission" date="2019-01" db="EMBL/GenBank/DDBJ databases">
        <title>Coherence of Microcystis species and biogeography revealed through population genomics.</title>
        <authorList>
            <person name="Perez-Carrascal O.M."/>
            <person name="Terrat Y."/>
            <person name="Giani A."/>
            <person name="Fortin N."/>
            <person name="Tromas N."/>
            <person name="Shapiro B.J."/>
        </authorList>
    </citation>
    <scope>NUCLEOTIDE SEQUENCE [LARGE SCALE GENOMIC DNA]</scope>
    <source>
        <strain evidence="1">Mn_MB_F_20050700_S1D</strain>
    </source>
</reference>
<sequence length="79" mass="8383">MPKKIDGMIGKGMTLGNKAIAVPSPKPKAVTTMKNLSKKLGPAGSYGEAETDGGDFCSESGFWFSPVLLIFQLSYIQIS</sequence>
<proteinExistence type="predicted"/>
<evidence type="ECO:0000313" key="1">
    <source>
        <dbReference type="EMBL" id="TRU91754.1"/>
    </source>
</evidence>
<dbReference type="AlphaFoldDB" id="A0A552J859"/>
<accession>A0A552J859</accession>